<name>A0A1S2YI65_CICAR</name>
<dbReference type="STRING" id="3827.A0A1S2YI65"/>
<proteinExistence type="predicted"/>
<dbReference type="Proteomes" id="UP000087171">
    <property type="component" value="Chromosome Ca6"/>
</dbReference>
<dbReference type="PANTHER" id="PTHR33735">
    <property type="entry name" value="EXPRESSED PROTEIN"/>
    <property type="match status" value="1"/>
</dbReference>
<protein>
    <submittedName>
        <fullName evidence="2">Uncharacterized protein LOC101505572 isoform X1</fullName>
    </submittedName>
</protein>
<sequence length="215" mass="24353">MSTKGSSITMKFKGVVDVVRASRFKSSYVGLQIQRNIPIVSQARLESSYWMQHSLQFFSTKNNTSTNANRLKKDEVQPEAPASISTFSSWFKWALCSLLSLVLPFLRYNWRKLQRIEEEAVVVVEEVEKVAEVVEKVAEVAEKVSEDVAEMLPEDGKLKKVALVVENASEQAAHGAKLTEDFIHKVEEVTNDMEDLESFVEPIIDKIVKKETTKN</sequence>
<accession>A0A1S2YI65</accession>
<dbReference type="AlphaFoldDB" id="A0A1S2YI65"/>
<dbReference type="PaxDb" id="3827-XP_004504825.1"/>
<dbReference type="eggNOG" id="ENOG502S4S2">
    <property type="taxonomic scope" value="Eukaryota"/>
</dbReference>
<dbReference type="GeneID" id="101505572"/>
<reference evidence="1" key="1">
    <citation type="journal article" date="2013" name="Nat. Biotechnol.">
        <title>Draft genome sequence of chickpea (Cicer arietinum) provides a resource for trait improvement.</title>
        <authorList>
            <person name="Varshney R.K."/>
            <person name="Song C."/>
            <person name="Saxena R.K."/>
            <person name="Azam S."/>
            <person name="Yu S."/>
            <person name="Sharpe A.G."/>
            <person name="Cannon S."/>
            <person name="Baek J."/>
            <person name="Rosen B.D."/>
            <person name="Tar'an B."/>
            <person name="Millan T."/>
            <person name="Zhang X."/>
            <person name="Ramsay L.D."/>
            <person name="Iwata A."/>
            <person name="Wang Y."/>
            <person name="Nelson W."/>
            <person name="Farmer A.D."/>
            <person name="Gaur P.M."/>
            <person name="Soderlund C."/>
            <person name="Penmetsa R.V."/>
            <person name="Xu C."/>
            <person name="Bharti A.K."/>
            <person name="He W."/>
            <person name="Winter P."/>
            <person name="Zhao S."/>
            <person name="Hane J.K."/>
            <person name="Carrasquilla-Garcia N."/>
            <person name="Condie J.A."/>
            <person name="Upadhyaya H.D."/>
            <person name="Luo M.C."/>
            <person name="Thudi M."/>
            <person name="Gowda C.L."/>
            <person name="Singh N.P."/>
            <person name="Lichtenzveig J."/>
            <person name="Gali K.K."/>
            <person name="Rubio J."/>
            <person name="Nadarajan N."/>
            <person name="Dolezel J."/>
            <person name="Bansal K.C."/>
            <person name="Xu X."/>
            <person name="Edwards D."/>
            <person name="Zhang G."/>
            <person name="Kahl G."/>
            <person name="Gil J."/>
            <person name="Singh K.B."/>
            <person name="Datta S.K."/>
            <person name="Jackson S.A."/>
            <person name="Wang J."/>
            <person name="Cook D.R."/>
        </authorList>
    </citation>
    <scope>NUCLEOTIDE SEQUENCE [LARGE SCALE GENOMIC DNA]</scope>
    <source>
        <strain evidence="1">cv. CDC Frontier</strain>
    </source>
</reference>
<dbReference type="RefSeq" id="XP_004504825.1">
    <property type="nucleotide sequence ID" value="XM_004504768.3"/>
</dbReference>
<keyword evidence="1" id="KW-1185">Reference proteome</keyword>
<dbReference type="OrthoDB" id="783687at2759"/>
<organism evidence="1 2">
    <name type="scientific">Cicer arietinum</name>
    <name type="common">Chickpea</name>
    <name type="synonym">Garbanzo</name>
    <dbReference type="NCBI Taxonomy" id="3827"/>
    <lineage>
        <taxon>Eukaryota</taxon>
        <taxon>Viridiplantae</taxon>
        <taxon>Streptophyta</taxon>
        <taxon>Embryophyta</taxon>
        <taxon>Tracheophyta</taxon>
        <taxon>Spermatophyta</taxon>
        <taxon>Magnoliopsida</taxon>
        <taxon>eudicotyledons</taxon>
        <taxon>Gunneridae</taxon>
        <taxon>Pentapetalae</taxon>
        <taxon>rosids</taxon>
        <taxon>fabids</taxon>
        <taxon>Fabales</taxon>
        <taxon>Fabaceae</taxon>
        <taxon>Papilionoideae</taxon>
        <taxon>50 kb inversion clade</taxon>
        <taxon>NPAAA clade</taxon>
        <taxon>Hologalegina</taxon>
        <taxon>IRL clade</taxon>
        <taxon>Cicereae</taxon>
        <taxon>Cicer</taxon>
    </lineage>
</organism>
<gene>
    <name evidence="2" type="primary">LOC101505572</name>
</gene>
<dbReference type="KEGG" id="cam:101505572"/>
<reference evidence="2" key="2">
    <citation type="submission" date="2025-08" db="UniProtKB">
        <authorList>
            <consortium name="RefSeq"/>
        </authorList>
    </citation>
    <scope>IDENTIFICATION</scope>
    <source>
        <tissue evidence="2">Etiolated seedlings</tissue>
    </source>
</reference>
<dbReference type="PANTHER" id="PTHR33735:SF10">
    <property type="entry name" value="EXPRESSED PROTEIN"/>
    <property type="match status" value="1"/>
</dbReference>
<evidence type="ECO:0000313" key="2">
    <source>
        <dbReference type="RefSeq" id="XP_004504825.1"/>
    </source>
</evidence>
<evidence type="ECO:0000313" key="1">
    <source>
        <dbReference type="Proteomes" id="UP000087171"/>
    </source>
</evidence>